<dbReference type="Gene3D" id="2.60.40.1400">
    <property type="entry name" value="G protein-activated inward rectifier potassium channel 1"/>
    <property type="match status" value="1"/>
</dbReference>
<reference evidence="3" key="1">
    <citation type="submission" date="2018-11" db="EMBL/GenBank/DDBJ databases">
        <authorList>
            <consortium name="Pathogen Informatics"/>
        </authorList>
    </citation>
    <scope>NUCLEOTIDE SEQUENCE [LARGE SCALE GENOMIC DNA]</scope>
</reference>
<dbReference type="InterPro" id="IPR014756">
    <property type="entry name" value="Ig_E-set"/>
</dbReference>
<organism evidence="3">
    <name type="scientific">Toxocara canis</name>
    <name type="common">Canine roundworm</name>
    <dbReference type="NCBI Taxonomy" id="6265"/>
    <lineage>
        <taxon>Eukaryota</taxon>
        <taxon>Metazoa</taxon>
        <taxon>Ecdysozoa</taxon>
        <taxon>Nematoda</taxon>
        <taxon>Chromadorea</taxon>
        <taxon>Rhabditida</taxon>
        <taxon>Spirurina</taxon>
        <taxon>Ascaridomorpha</taxon>
        <taxon>Ascaridoidea</taxon>
        <taxon>Toxocaridae</taxon>
        <taxon>Toxocara</taxon>
    </lineage>
</organism>
<name>A0A3P7G7H6_TOXCA</name>
<evidence type="ECO:0000313" key="3">
    <source>
        <dbReference type="EMBL" id="VDM44611.1"/>
    </source>
</evidence>
<evidence type="ECO:0000259" key="2">
    <source>
        <dbReference type="Pfam" id="PF17655"/>
    </source>
</evidence>
<evidence type="ECO:0000256" key="1">
    <source>
        <dbReference type="SAM" id="MobiDB-lite"/>
    </source>
</evidence>
<feature type="region of interest" description="Disordered" evidence="1">
    <location>
        <begin position="126"/>
        <end position="148"/>
    </location>
</feature>
<dbReference type="InterPro" id="IPR041647">
    <property type="entry name" value="IRK_C"/>
</dbReference>
<dbReference type="AlphaFoldDB" id="A0A3P7G7H6"/>
<dbReference type="Pfam" id="PF17655">
    <property type="entry name" value="IRK_C"/>
    <property type="match status" value="1"/>
</dbReference>
<dbReference type="InterPro" id="IPR013518">
    <property type="entry name" value="K_chnl_inward-rec_Kir_cyto"/>
</dbReference>
<feature type="domain" description="Inward rectifier potassium channel C-terminal" evidence="2">
    <location>
        <begin position="9"/>
        <end position="50"/>
    </location>
</feature>
<feature type="compositionally biased region" description="Polar residues" evidence="1">
    <location>
        <begin position="62"/>
        <end position="72"/>
    </location>
</feature>
<feature type="region of interest" description="Disordered" evidence="1">
    <location>
        <begin position="62"/>
        <end position="87"/>
    </location>
</feature>
<sequence length="148" mass="16818">MTGTYFVSFRFEKLVTYQRENGEYRIDFGKFHNVYDVDTPTCSAKELDEMRPENAYQVVSSVGAESNGTTPKVSVHSKRGNNCMSIVAPKDTGSVQRVKIETDDEDEEYENTVTVDVGLKHKRSVIRSQSPDFSLRHKQSARRGPDLF</sequence>
<gene>
    <name evidence="3" type="ORF">TCNE_LOCUS13290</name>
</gene>
<dbReference type="EMBL" id="UYWY01021655">
    <property type="protein sequence ID" value="VDM44611.1"/>
    <property type="molecule type" value="Genomic_DNA"/>
</dbReference>
<protein>
    <recommendedName>
        <fullName evidence="2">Inward rectifier potassium channel C-terminal domain-containing protein</fullName>
    </recommendedName>
</protein>
<dbReference type="SUPFAM" id="SSF81296">
    <property type="entry name" value="E set domains"/>
    <property type="match status" value="1"/>
</dbReference>
<proteinExistence type="predicted"/>
<accession>A0A3P7G7H6</accession>